<sequence length="397" mass="43346">MTSQQPESALPSPRRLIQLLRDSGWQQVSSRGDLYIRFRPPGDELGPRMRSLLVPLETEAPDFPELMRDAVDVLRNLPSDSAAFTLLSRLTTSPTDQFAFAKETAAPKGWIQWEEGETLVASARGLLVAGAKGARERLTYFGNKYGRFANRFLDEVMMGQTEVGSYVVRAYVPVNGAIPLRGRKDADEAALFGDTDAVASREVSRTIVESLSSATEAIDHYRTSNSLSAFKSPELALSYESVTAIKRIAQNSDYASITVTWEPDPAELQTYEQEFTFAASVVPVLERAANELVRPEPSRRVTASGTVHLLSRSDAGGPGVIGITTLSGQPANKLRVHLGQDDYHRALNAHDQGSVVQVAGDLEKEGNLSWLYHAQITGVIDAIQDQPGRDDPSSGLF</sequence>
<protein>
    <submittedName>
        <fullName evidence="1">Uncharacterized protein</fullName>
    </submittedName>
</protein>
<proteinExistence type="predicted"/>
<organism evidence="1 2">
    <name type="scientific">Nocardioides bizhenqiangii</name>
    <dbReference type="NCBI Taxonomy" id="3095076"/>
    <lineage>
        <taxon>Bacteria</taxon>
        <taxon>Bacillati</taxon>
        <taxon>Actinomycetota</taxon>
        <taxon>Actinomycetes</taxon>
        <taxon>Propionibacteriales</taxon>
        <taxon>Nocardioidaceae</taxon>
        <taxon>Nocardioides</taxon>
    </lineage>
</organism>
<keyword evidence="2" id="KW-1185">Reference proteome</keyword>
<accession>A0ABZ0ZV14</accession>
<evidence type="ECO:0000313" key="2">
    <source>
        <dbReference type="Proteomes" id="UP001327225"/>
    </source>
</evidence>
<dbReference type="Proteomes" id="UP001327225">
    <property type="component" value="Chromosome"/>
</dbReference>
<evidence type="ECO:0000313" key="1">
    <source>
        <dbReference type="EMBL" id="WQQ27661.1"/>
    </source>
</evidence>
<dbReference type="EMBL" id="CP141059">
    <property type="protein sequence ID" value="WQQ27661.1"/>
    <property type="molecule type" value="Genomic_DNA"/>
</dbReference>
<reference evidence="2" key="1">
    <citation type="submission" date="2023-12" db="EMBL/GenBank/DDBJ databases">
        <title>Novel species in genus Nocardioides.</title>
        <authorList>
            <person name="Zhou H."/>
        </authorList>
    </citation>
    <scope>NUCLEOTIDE SEQUENCE [LARGE SCALE GENOMIC DNA]</scope>
    <source>
        <strain evidence="2">HM61</strain>
    </source>
</reference>
<dbReference type="RefSeq" id="WP_322938040.1">
    <property type="nucleotide sequence ID" value="NZ_CP141059.1"/>
</dbReference>
<gene>
    <name evidence="1" type="ORF">SHK19_05350</name>
</gene>
<name>A0ABZ0ZV14_9ACTN</name>